<dbReference type="AlphaFoldDB" id="E8WXX6"/>
<dbReference type="SUPFAM" id="SSF53756">
    <property type="entry name" value="UDP-Glycosyltransferase/glycogen phosphorylase"/>
    <property type="match status" value="1"/>
</dbReference>
<dbReference type="eggNOG" id="COG0859">
    <property type="taxonomic scope" value="Bacteria"/>
</dbReference>
<dbReference type="EMBL" id="CP002480">
    <property type="protein sequence ID" value="ADW67515.1"/>
    <property type="molecule type" value="Genomic_DNA"/>
</dbReference>
<proteinExistence type="predicted"/>
<dbReference type="STRING" id="1198114.AciX9_0443"/>
<keyword evidence="1" id="KW-0328">Glycosyltransferase</keyword>
<dbReference type="PANTHER" id="PTHR30160">
    <property type="entry name" value="TETRAACYLDISACCHARIDE 4'-KINASE-RELATED"/>
    <property type="match status" value="1"/>
</dbReference>
<keyword evidence="2 3" id="KW-0808">Transferase</keyword>
<gene>
    <name evidence="3" type="ordered locus">AciX9_0443</name>
</gene>
<dbReference type="HOGENOM" id="CLU_038371_0_0_0"/>
<evidence type="ECO:0000256" key="2">
    <source>
        <dbReference type="ARBA" id="ARBA00022679"/>
    </source>
</evidence>
<dbReference type="InterPro" id="IPR051199">
    <property type="entry name" value="LPS_LOS_Heptosyltrfase"/>
</dbReference>
<reference evidence="4" key="1">
    <citation type="submission" date="2011-01" db="EMBL/GenBank/DDBJ databases">
        <title>Complete sequence of chromosome of Acidobacterium sp. MP5ACTX9.</title>
        <authorList>
            <consortium name="US DOE Joint Genome Institute"/>
            <person name="Lucas S."/>
            <person name="Copeland A."/>
            <person name="Lapidus A."/>
            <person name="Cheng J.-F."/>
            <person name="Goodwin L."/>
            <person name="Pitluck S."/>
            <person name="Teshima H."/>
            <person name="Detter J.C."/>
            <person name="Han C."/>
            <person name="Tapia R."/>
            <person name="Land M."/>
            <person name="Hauser L."/>
            <person name="Kyrpides N."/>
            <person name="Ivanova N."/>
            <person name="Ovchinnikova G."/>
            <person name="Pagani I."/>
            <person name="Rawat S.R."/>
            <person name="Mannisto M."/>
            <person name="Haggblom M.M."/>
            <person name="Woyke T."/>
        </authorList>
    </citation>
    <scope>NUCLEOTIDE SEQUENCE [LARGE SCALE GENOMIC DNA]</scope>
    <source>
        <strain evidence="4">MP5ACTX9</strain>
    </source>
</reference>
<dbReference type="PaxDb" id="1198114-AciX9_0443"/>
<dbReference type="OrthoDB" id="9768048at2"/>
<dbReference type="InterPro" id="IPR002201">
    <property type="entry name" value="Glyco_trans_9"/>
</dbReference>
<name>E8WXX6_GRATM</name>
<accession>E8WXX6</accession>
<organism evidence="4">
    <name type="scientific">Granulicella tundricola (strain ATCC BAA-1859 / DSM 23138 / MP5ACTX9)</name>
    <dbReference type="NCBI Taxonomy" id="1198114"/>
    <lineage>
        <taxon>Bacteria</taxon>
        <taxon>Pseudomonadati</taxon>
        <taxon>Acidobacteriota</taxon>
        <taxon>Terriglobia</taxon>
        <taxon>Terriglobales</taxon>
        <taxon>Acidobacteriaceae</taxon>
        <taxon>Granulicella</taxon>
    </lineage>
</organism>
<evidence type="ECO:0000313" key="3">
    <source>
        <dbReference type="EMBL" id="ADW67515.1"/>
    </source>
</evidence>
<dbReference type="Gene3D" id="3.40.50.2000">
    <property type="entry name" value="Glycogen Phosphorylase B"/>
    <property type="match status" value="2"/>
</dbReference>
<evidence type="ECO:0000313" key="4">
    <source>
        <dbReference type="Proteomes" id="UP000000343"/>
    </source>
</evidence>
<keyword evidence="4" id="KW-1185">Reference proteome</keyword>
<dbReference type="KEGG" id="acm:AciX9_0443"/>
<protein>
    <submittedName>
        <fullName evidence="3">Glycosyl transferase family 9</fullName>
    </submittedName>
</protein>
<dbReference type="Proteomes" id="UP000000343">
    <property type="component" value="Chromosome"/>
</dbReference>
<evidence type="ECO:0000256" key="1">
    <source>
        <dbReference type="ARBA" id="ARBA00022676"/>
    </source>
</evidence>
<dbReference type="Pfam" id="PF01075">
    <property type="entry name" value="Glyco_transf_9"/>
    <property type="match status" value="1"/>
</dbReference>
<dbReference type="RefSeq" id="WP_013578843.1">
    <property type="nucleotide sequence ID" value="NC_015064.1"/>
</dbReference>
<sequence length="356" mass="39667">MPQPSVLILKFGAIGDVIMAIPAAHALHLQGFRIDWICSPTVAPILALYPWINPILIDDRALLKGSPLAKLKVIAKMWRTLAGRHYDLVANLYYDPRYRILTLPVRATRRLMLSTTDRRFQLLPGRHHTDEYARILLNLPDHVRPTQLAPIPAPNLPPSPHPRTPGHARVILAPAGARNLLRDDLLRRWPPELYVELTRQLLAQNIEVVLIGGPDDAWITESFASLQVTNLIGKLKLPETLALLDDSDVMVTHDTGPLHLAGITRVAIVTLFGPTDPHGRLPQRPGTLALWGGEHFACRPCYDGRDFAPCPSNDCMRQITPTAVTHQILQLLQTQPNKPSLFSSVPSVIRFPPYAQ</sequence>
<dbReference type="CDD" id="cd03789">
    <property type="entry name" value="GT9_LPS_heptosyltransferase"/>
    <property type="match status" value="1"/>
</dbReference>
<dbReference type="GO" id="GO:0005829">
    <property type="term" value="C:cytosol"/>
    <property type="evidence" value="ECO:0007669"/>
    <property type="project" value="TreeGrafter"/>
</dbReference>
<dbReference type="GO" id="GO:0009244">
    <property type="term" value="P:lipopolysaccharide core region biosynthetic process"/>
    <property type="evidence" value="ECO:0007669"/>
    <property type="project" value="TreeGrafter"/>
</dbReference>
<dbReference type="GO" id="GO:0008713">
    <property type="term" value="F:ADP-heptose-lipopolysaccharide heptosyltransferase activity"/>
    <property type="evidence" value="ECO:0007669"/>
    <property type="project" value="TreeGrafter"/>
</dbReference>